<accession>A0A9W6XXI3</accession>
<dbReference type="AlphaFoldDB" id="A0A9W6XXI3"/>
<dbReference type="Proteomes" id="UP001165121">
    <property type="component" value="Unassembled WGS sequence"/>
</dbReference>
<gene>
    <name evidence="2" type="ORF">Pfra01_001947100</name>
</gene>
<keyword evidence="3" id="KW-1185">Reference proteome</keyword>
<sequence length="110" mass="12243">MSRLKTRRAVEDISRNLRLRQHPRIADNNMDQCPTPGQPATIPSRTPALQGPSASALTSPPPQFPGHATARVGTCDAFLGQLLHIRTVQQQAMQLQQQQFQSFMKQQSNI</sequence>
<name>A0A9W6XXI3_9STRA</name>
<evidence type="ECO:0000313" key="3">
    <source>
        <dbReference type="Proteomes" id="UP001165121"/>
    </source>
</evidence>
<evidence type="ECO:0000313" key="2">
    <source>
        <dbReference type="EMBL" id="GMF49345.1"/>
    </source>
</evidence>
<proteinExistence type="predicted"/>
<organism evidence="2 3">
    <name type="scientific">Phytophthora fragariaefolia</name>
    <dbReference type="NCBI Taxonomy" id="1490495"/>
    <lineage>
        <taxon>Eukaryota</taxon>
        <taxon>Sar</taxon>
        <taxon>Stramenopiles</taxon>
        <taxon>Oomycota</taxon>
        <taxon>Peronosporomycetes</taxon>
        <taxon>Peronosporales</taxon>
        <taxon>Peronosporaceae</taxon>
        <taxon>Phytophthora</taxon>
    </lineage>
</organism>
<dbReference type="EMBL" id="BSXT01002517">
    <property type="protein sequence ID" value="GMF49345.1"/>
    <property type="molecule type" value="Genomic_DNA"/>
</dbReference>
<protein>
    <submittedName>
        <fullName evidence="2">Unnamed protein product</fullName>
    </submittedName>
</protein>
<feature type="region of interest" description="Disordered" evidence="1">
    <location>
        <begin position="1"/>
        <end position="69"/>
    </location>
</feature>
<reference evidence="2" key="1">
    <citation type="submission" date="2023-04" db="EMBL/GenBank/DDBJ databases">
        <title>Phytophthora fragariaefolia NBRC 109709.</title>
        <authorList>
            <person name="Ichikawa N."/>
            <person name="Sato H."/>
            <person name="Tonouchi N."/>
        </authorList>
    </citation>
    <scope>NUCLEOTIDE SEQUENCE</scope>
    <source>
        <strain evidence="2">NBRC 109709</strain>
    </source>
</reference>
<evidence type="ECO:0000256" key="1">
    <source>
        <dbReference type="SAM" id="MobiDB-lite"/>
    </source>
</evidence>
<comment type="caution">
    <text evidence="2">The sequence shown here is derived from an EMBL/GenBank/DDBJ whole genome shotgun (WGS) entry which is preliminary data.</text>
</comment>